<accession>A0A6N8JFV2</accession>
<dbReference type="EMBL" id="WRXO01000009">
    <property type="protein sequence ID" value="MVT43834.1"/>
    <property type="molecule type" value="Genomic_DNA"/>
</dbReference>
<dbReference type="Proteomes" id="UP000468388">
    <property type="component" value="Unassembled WGS sequence"/>
</dbReference>
<evidence type="ECO:0000313" key="2">
    <source>
        <dbReference type="Proteomes" id="UP000468388"/>
    </source>
</evidence>
<organism evidence="1 2">
    <name type="scientific">Chitinophaga oryziterrae</name>
    <dbReference type="NCBI Taxonomy" id="1031224"/>
    <lineage>
        <taxon>Bacteria</taxon>
        <taxon>Pseudomonadati</taxon>
        <taxon>Bacteroidota</taxon>
        <taxon>Chitinophagia</taxon>
        <taxon>Chitinophagales</taxon>
        <taxon>Chitinophagaceae</taxon>
        <taxon>Chitinophaga</taxon>
    </lineage>
</organism>
<gene>
    <name evidence="1" type="ORF">GO495_24785</name>
</gene>
<protein>
    <submittedName>
        <fullName evidence="1">Uncharacterized protein</fullName>
    </submittedName>
</protein>
<keyword evidence="2" id="KW-1185">Reference proteome</keyword>
<reference evidence="1 2" key="1">
    <citation type="submission" date="2019-12" db="EMBL/GenBank/DDBJ databases">
        <title>The draft genomic sequence of strain Chitinophaga oryziterrae JCM 16595.</title>
        <authorList>
            <person name="Zhang X."/>
        </authorList>
    </citation>
    <scope>NUCLEOTIDE SEQUENCE [LARGE SCALE GENOMIC DNA]</scope>
    <source>
        <strain evidence="1 2">JCM 16595</strain>
    </source>
</reference>
<dbReference type="OrthoDB" id="667515at2"/>
<evidence type="ECO:0000313" key="1">
    <source>
        <dbReference type="EMBL" id="MVT43834.1"/>
    </source>
</evidence>
<comment type="caution">
    <text evidence="1">The sequence shown here is derived from an EMBL/GenBank/DDBJ whole genome shotgun (WGS) entry which is preliminary data.</text>
</comment>
<dbReference type="RefSeq" id="WP_157302649.1">
    <property type="nucleotide sequence ID" value="NZ_BAAAZB010000001.1"/>
</dbReference>
<dbReference type="AlphaFoldDB" id="A0A6N8JFV2"/>
<proteinExistence type="predicted"/>
<name>A0A6N8JFV2_9BACT</name>
<sequence>MNSTSLENIVLELNEYDPEEVQLSIDSADFRVENPYLNITVRIEMDETREEKWRIYLIGYLSGHISTATSFYVDLKKDHPLLWDYNNIQASLYFNGQPDDFYRLYWDLHNIHTSLYGSYNTIDKYLNEVGQLDKLLKSGYGLLANGPKNLLVKFAECLEENGIKSSITNEREPVYWNGSRTVSALQNLSVLLIGESYIITNEFKIEKISATL</sequence>